<keyword evidence="11" id="KW-0547">Nucleotide-binding</keyword>
<dbReference type="CDD" id="cd07995">
    <property type="entry name" value="TPK"/>
    <property type="match status" value="1"/>
</dbReference>
<dbReference type="Gene3D" id="3.40.50.10240">
    <property type="entry name" value="Thiamin pyrophosphokinase, catalytic domain"/>
    <property type="match status" value="1"/>
</dbReference>
<dbReference type="Gene3D" id="2.30.30.100">
    <property type="match status" value="2"/>
</dbReference>
<dbReference type="InterPro" id="IPR047575">
    <property type="entry name" value="Sm"/>
</dbReference>
<dbReference type="CDD" id="cd01723">
    <property type="entry name" value="LSm4"/>
    <property type="match status" value="2"/>
</dbReference>
<keyword evidence="14" id="KW-0694">RNA-binding</keyword>
<dbReference type="PANTHER" id="PTHR23338">
    <property type="entry name" value="SMALL NUCLEAR RIBONUCLEOPROTEIN SM"/>
    <property type="match status" value="1"/>
</dbReference>
<sequence>MDLMCHCSSFLLSPENPNAACSLSLNYALVILNQSLPKFAPLLWDHAHVRVCADGGANRVYDEMPLFFPHQQPSHVRSRYKPDAIKGDMDSIRKEVLDFYAKLGTKIIDESHDQDTTDLHKCVTYIRDLAPKIDGSEQCILVAGALGGRFDHEIGNINVLCRFPNTRIILLSDDCLINLLPKNRYHKIFIQSSVEGPHCGLIPIGTPSGSSTTTGLKWDLEETAMRFGGLISTSNIVKGEIVTLPLSLLKTAQGHPMLVELKNGETYNGHLVNCDTWMNIHLREVICTSKDGDRFWRMPECYIRGNTIKYLRVPDELPLSLLKTAQGHPMLVELKNGETYNGHLVNCDTWMNIHLREVICTSKDGDRFWRMPECYIRGNTIKYLRVPDEVIDKVQEETKTRADRKPPGVGRGRGRGREEGAGGRQPKGIGRGFDDGSTKGAGGGRGKAGPSGKPGGNRGKSQSSLHGEVEADFYWWRKLLQMDQLTTFRGHLCSSLMCIGCNFTARVSLCILGF</sequence>
<dbReference type="SUPFAM" id="SSF63999">
    <property type="entry name" value="Thiamin pyrophosphokinase, catalytic domain"/>
    <property type="match status" value="1"/>
</dbReference>
<dbReference type="InterPro" id="IPR007371">
    <property type="entry name" value="TPK_catalytic"/>
</dbReference>
<evidence type="ECO:0000256" key="1">
    <source>
        <dbReference type="ARBA" id="ARBA00004123"/>
    </source>
</evidence>
<evidence type="ECO:0000256" key="6">
    <source>
        <dbReference type="ARBA" id="ARBA00013245"/>
    </source>
</evidence>
<dbReference type="FunFam" id="2.60.120.320:FF:000001">
    <property type="entry name" value="Thiamine pyrophosphokinase"/>
    <property type="match status" value="1"/>
</dbReference>
<evidence type="ECO:0000313" key="22">
    <source>
        <dbReference type="EMBL" id="QCD98222.1"/>
    </source>
</evidence>
<organism evidence="22 23">
    <name type="scientific">Vigna unguiculata</name>
    <name type="common">Cowpea</name>
    <dbReference type="NCBI Taxonomy" id="3917"/>
    <lineage>
        <taxon>Eukaryota</taxon>
        <taxon>Viridiplantae</taxon>
        <taxon>Streptophyta</taxon>
        <taxon>Embryophyta</taxon>
        <taxon>Tracheophyta</taxon>
        <taxon>Spermatophyta</taxon>
        <taxon>Magnoliopsida</taxon>
        <taxon>eudicotyledons</taxon>
        <taxon>Gunneridae</taxon>
        <taxon>Pentapetalae</taxon>
        <taxon>rosids</taxon>
        <taxon>fabids</taxon>
        <taxon>Fabales</taxon>
        <taxon>Fabaceae</taxon>
        <taxon>Papilionoideae</taxon>
        <taxon>50 kb inversion clade</taxon>
        <taxon>NPAAA clade</taxon>
        <taxon>indigoferoid/millettioid clade</taxon>
        <taxon>Phaseoleae</taxon>
        <taxon>Vigna</taxon>
    </lineage>
</organism>
<dbReference type="GO" id="GO:0000398">
    <property type="term" value="P:mRNA splicing, via spliceosome"/>
    <property type="evidence" value="ECO:0007669"/>
    <property type="project" value="InterPro"/>
</dbReference>
<dbReference type="SMART" id="SM00983">
    <property type="entry name" value="TPK_B1_binding"/>
    <property type="match status" value="1"/>
</dbReference>
<keyword evidence="12 22" id="KW-0418">Kinase</keyword>
<keyword evidence="16" id="KW-0539">Nucleus</keyword>
<dbReference type="Gene3D" id="2.60.120.320">
    <property type="entry name" value="Thiamin pyrophosphokinase, thiamin-binding domain"/>
    <property type="match status" value="1"/>
</dbReference>
<feature type="compositionally biased region" description="Gly residues" evidence="20">
    <location>
        <begin position="439"/>
        <end position="458"/>
    </location>
</feature>
<comment type="subcellular location">
    <subcellularLocation>
        <location evidence="2">Cytoplasm</location>
        <location evidence="2">Cytosol</location>
    </subcellularLocation>
    <subcellularLocation>
        <location evidence="1">Nucleus</location>
    </subcellularLocation>
</comment>
<dbReference type="GO" id="GO:0005524">
    <property type="term" value="F:ATP binding"/>
    <property type="evidence" value="ECO:0007669"/>
    <property type="project" value="UniProtKB-KW"/>
</dbReference>
<evidence type="ECO:0000313" key="23">
    <source>
        <dbReference type="Proteomes" id="UP000501690"/>
    </source>
</evidence>
<dbReference type="FunFam" id="3.40.50.10240:FF:000001">
    <property type="entry name" value="Thiamine pyrophosphokinase"/>
    <property type="match status" value="1"/>
</dbReference>
<proteinExistence type="inferred from homology"/>
<comment type="function">
    <text evidence="18">Catalyzes the phosphorylation of thiamine to thiamine pyrophosphate (TPP). TPP is an active cofactor for enzymes involved in glycolysis and energy production. Plant leaves require high levels of TPP for photosynthesis and carbohydrate metabolism.</text>
</comment>
<dbReference type="GO" id="GO:0005681">
    <property type="term" value="C:spliceosomal complex"/>
    <property type="evidence" value="ECO:0007669"/>
    <property type="project" value="UniProtKB-KW"/>
</dbReference>
<keyword evidence="10" id="KW-0747">Spliceosome</keyword>
<dbReference type="AlphaFoldDB" id="A0A4D6MA05"/>
<dbReference type="GO" id="GO:0009229">
    <property type="term" value="P:thiamine diphosphate biosynthetic process"/>
    <property type="evidence" value="ECO:0007669"/>
    <property type="project" value="InterPro"/>
</dbReference>
<dbReference type="InterPro" id="IPR034101">
    <property type="entry name" value="Lsm4"/>
</dbReference>
<evidence type="ECO:0000256" key="15">
    <source>
        <dbReference type="ARBA" id="ARBA00023187"/>
    </source>
</evidence>
<dbReference type="EC" id="2.7.6.2" evidence="6"/>
<evidence type="ECO:0000256" key="13">
    <source>
        <dbReference type="ARBA" id="ARBA00022840"/>
    </source>
</evidence>
<keyword evidence="23" id="KW-1185">Reference proteome</keyword>
<dbReference type="GO" id="GO:0003723">
    <property type="term" value="F:RNA binding"/>
    <property type="evidence" value="ECO:0007669"/>
    <property type="project" value="UniProtKB-KW"/>
</dbReference>
<evidence type="ECO:0000256" key="19">
    <source>
        <dbReference type="ARBA" id="ARBA00052367"/>
    </source>
</evidence>
<dbReference type="GO" id="GO:0006772">
    <property type="term" value="P:thiamine metabolic process"/>
    <property type="evidence" value="ECO:0007669"/>
    <property type="project" value="InterPro"/>
</dbReference>
<dbReference type="InterPro" id="IPR036371">
    <property type="entry name" value="TPK_B1-bd_sf"/>
</dbReference>
<evidence type="ECO:0000256" key="3">
    <source>
        <dbReference type="ARBA" id="ARBA00005078"/>
    </source>
</evidence>
<evidence type="ECO:0000256" key="16">
    <source>
        <dbReference type="ARBA" id="ARBA00023242"/>
    </source>
</evidence>
<feature type="region of interest" description="Disordered" evidence="20">
    <location>
        <begin position="395"/>
        <end position="464"/>
    </location>
</feature>
<evidence type="ECO:0000256" key="4">
    <source>
        <dbReference type="ARBA" id="ARBA00006785"/>
    </source>
</evidence>
<evidence type="ECO:0000256" key="9">
    <source>
        <dbReference type="ARBA" id="ARBA00022679"/>
    </source>
</evidence>
<evidence type="ECO:0000256" key="10">
    <source>
        <dbReference type="ARBA" id="ARBA00022728"/>
    </source>
</evidence>
<evidence type="ECO:0000256" key="11">
    <source>
        <dbReference type="ARBA" id="ARBA00022741"/>
    </source>
</evidence>
<evidence type="ECO:0000256" key="8">
    <source>
        <dbReference type="ARBA" id="ARBA00022664"/>
    </source>
</evidence>
<dbReference type="PROSITE" id="PS52002">
    <property type="entry name" value="SM"/>
    <property type="match status" value="2"/>
</dbReference>
<keyword evidence="15" id="KW-0508">mRNA splicing</keyword>
<gene>
    <name evidence="22" type="ORF">DEO72_LG6g2940</name>
</gene>
<evidence type="ECO:0000256" key="18">
    <source>
        <dbReference type="ARBA" id="ARBA00025120"/>
    </source>
</evidence>
<comment type="pathway">
    <text evidence="3">Cofactor biosynthesis; thiamine diphosphate biosynthesis; thiamine diphosphate from thiamine: step 1/1.</text>
</comment>
<dbReference type="SUPFAM" id="SSF63862">
    <property type="entry name" value="Thiamin pyrophosphokinase, substrate-binding domain"/>
    <property type="match status" value="1"/>
</dbReference>
<dbReference type="Proteomes" id="UP000501690">
    <property type="component" value="Linkage Group LG6"/>
</dbReference>
<dbReference type="InterPro" id="IPR036759">
    <property type="entry name" value="TPK_catalytic_sf"/>
</dbReference>
<comment type="catalytic activity">
    <reaction evidence="19">
        <text>thiamine + ATP = thiamine diphosphate + AMP + H(+)</text>
        <dbReference type="Rhea" id="RHEA:11576"/>
        <dbReference type="ChEBI" id="CHEBI:15378"/>
        <dbReference type="ChEBI" id="CHEBI:18385"/>
        <dbReference type="ChEBI" id="CHEBI:30616"/>
        <dbReference type="ChEBI" id="CHEBI:58937"/>
        <dbReference type="ChEBI" id="CHEBI:456215"/>
        <dbReference type="EC" id="2.7.6.2"/>
    </reaction>
    <physiologicalReaction direction="left-to-right" evidence="19">
        <dbReference type="Rhea" id="RHEA:11577"/>
    </physiologicalReaction>
</comment>
<evidence type="ECO:0000259" key="21">
    <source>
        <dbReference type="PROSITE" id="PS52002"/>
    </source>
</evidence>
<keyword evidence="9" id="KW-0808">Transferase</keyword>
<feature type="domain" description="Sm" evidence="21">
    <location>
        <begin position="244"/>
        <end position="317"/>
    </location>
</feature>
<dbReference type="GO" id="GO:0030975">
    <property type="term" value="F:thiamine binding"/>
    <property type="evidence" value="ECO:0007669"/>
    <property type="project" value="InterPro"/>
</dbReference>
<feature type="compositionally biased region" description="Gly residues" evidence="20">
    <location>
        <begin position="422"/>
        <end position="431"/>
    </location>
</feature>
<keyword evidence="8" id="KW-0507">mRNA processing</keyword>
<dbReference type="NCBIfam" id="TIGR01378">
    <property type="entry name" value="thi_PPkinase"/>
    <property type="match status" value="1"/>
</dbReference>
<dbReference type="InterPro" id="IPR010920">
    <property type="entry name" value="LSM_dom_sf"/>
</dbReference>
<dbReference type="Pfam" id="PF04265">
    <property type="entry name" value="TPK_B1_binding"/>
    <property type="match status" value="1"/>
</dbReference>
<dbReference type="EMBL" id="CP039350">
    <property type="protein sequence ID" value="QCD98222.1"/>
    <property type="molecule type" value="Genomic_DNA"/>
</dbReference>
<evidence type="ECO:0000256" key="7">
    <source>
        <dbReference type="ARBA" id="ARBA00022490"/>
    </source>
</evidence>
<feature type="domain" description="Sm" evidence="21">
    <location>
        <begin position="317"/>
        <end position="390"/>
    </location>
</feature>
<dbReference type="InterPro" id="IPR006282">
    <property type="entry name" value="Thi_PPkinase"/>
</dbReference>
<dbReference type="FunFam" id="2.30.30.100:FF:000005">
    <property type="entry name" value="U6 snRNA-associated Sm-like protein LSm4"/>
    <property type="match status" value="2"/>
</dbReference>
<evidence type="ECO:0000256" key="2">
    <source>
        <dbReference type="ARBA" id="ARBA00004514"/>
    </source>
</evidence>
<dbReference type="GO" id="GO:0005829">
    <property type="term" value="C:cytosol"/>
    <property type="evidence" value="ECO:0007669"/>
    <property type="project" value="UniProtKB-SubCell"/>
</dbReference>
<evidence type="ECO:0000256" key="17">
    <source>
        <dbReference type="ARBA" id="ARBA00023274"/>
    </source>
</evidence>
<dbReference type="InterPro" id="IPR027141">
    <property type="entry name" value="LSm4/Sm_D1/D3"/>
</dbReference>
<accession>A0A4D6MA05</accession>
<dbReference type="SMART" id="SM00651">
    <property type="entry name" value="Sm"/>
    <property type="match status" value="2"/>
</dbReference>
<keyword evidence="17" id="KW-0687">Ribonucleoprotein</keyword>
<dbReference type="GO" id="GO:0004788">
    <property type="term" value="F:thiamine diphosphokinase activity"/>
    <property type="evidence" value="ECO:0007669"/>
    <property type="project" value="UniProtKB-EC"/>
</dbReference>
<dbReference type="GO" id="GO:0016301">
    <property type="term" value="F:kinase activity"/>
    <property type="evidence" value="ECO:0007669"/>
    <property type="project" value="UniProtKB-KW"/>
</dbReference>
<reference evidence="22 23" key="1">
    <citation type="submission" date="2019-04" db="EMBL/GenBank/DDBJ databases">
        <title>An improved genome assembly and genetic linkage map for asparagus bean, Vigna unguiculata ssp. sesquipedialis.</title>
        <authorList>
            <person name="Xia Q."/>
            <person name="Zhang R."/>
            <person name="Dong Y."/>
        </authorList>
    </citation>
    <scope>NUCLEOTIDE SEQUENCE [LARGE SCALE GENOMIC DNA]</scope>
    <source>
        <tissue evidence="22">Leaf</tissue>
    </source>
</reference>
<keyword evidence="7" id="KW-0963">Cytoplasm</keyword>
<evidence type="ECO:0000256" key="5">
    <source>
        <dbReference type="ARBA" id="ARBA00006850"/>
    </source>
</evidence>
<protein>
    <recommendedName>
        <fullName evidence="6">thiamine diphosphokinase</fullName>
        <ecNumber evidence="6">2.7.6.2</ecNumber>
    </recommendedName>
</protein>
<dbReference type="GO" id="GO:0000956">
    <property type="term" value="P:nuclear-transcribed mRNA catabolic process"/>
    <property type="evidence" value="ECO:0007669"/>
    <property type="project" value="InterPro"/>
</dbReference>
<feature type="compositionally biased region" description="Basic and acidic residues" evidence="20">
    <location>
        <begin position="395"/>
        <end position="406"/>
    </location>
</feature>
<comment type="similarity">
    <text evidence="5">Belongs to the snRNP Sm proteins family.</text>
</comment>
<comment type="similarity">
    <text evidence="4">Belongs to the thiamine pyrophosphokinase family.</text>
</comment>
<evidence type="ECO:0000256" key="12">
    <source>
        <dbReference type="ARBA" id="ARBA00022777"/>
    </source>
</evidence>
<dbReference type="Pfam" id="PF01423">
    <property type="entry name" value="LSM"/>
    <property type="match status" value="2"/>
</dbReference>
<dbReference type="GO" id="GO:0120115">
    <property type="term" value="C:Lsm2-8 complex"/>
    <property type="evidence" value="ECO:0007669"/>
    <property type="project" value="UniProtKB-ARBA"/>
</dbReference>
<dbReference type="InterPro" id="IPR001163">
    <property type="entry name" value="Sm_dom_euk/arc"/>
</dbReference>
<keyword evidence="13" id="KW-0067">ATP-binding</keyword>
<evidence type="ECO:0000256" key="14">
    <source>
        <dbReference type="ARBA" id="ARBA00022884"/>
    </source>
</evidence>
<dbReference type="SUPFAM" id="SSF50182">
    <property type="entry name" value="Sm-like ribonucleoproteins"/>
    <property type="match status" value="2"/>
</dbReference>
<name>A0A4D6MA05_VIGUN</name>
<evidence type="ECO:0000256" key="20">
    <source>
        <dbReference type="SAM" id="MobiDB-lite"/>
    </source>
</evidence>
<dbReference type="Pfam" id="PF04263">
    <property type="entry name" value="TPK_catalytic"/>
    <property type="match status" value="1"/>
</dbReference>
<dbReference type="InterPro" id="IPR007373">
    <property type="entry name" value="Thiamin_PyroPKinase_B1-bd"/>
</dbReference>